<dbReference type="Proteomes" id="UP001558613">
    <property type="component" value="Unassembled WGS sequence"/>
</dbReference>
<name>A0ABR3MRK0_9TELE</name>
<protein>
    <submittedName>
        <fullName evidence="2">Uncharacterized protein</fullName>
    </submittedName>
</protein>
<proteinExistence type="predicted"/>
<keyword evidence="3" id="KW-1185">Reference proteome</keyword>
<evidence type="ECO:0000313" key="3">
    <source>
        <dbReference type="Proteomes" id="UP001558613"/>
    </source>
</evidence>
<comment type="caution">
    <text evidence="2">The sequence shown here is derived from an EMBL/GenBank/DDBJ whole genome shotgun (WGS) entry which is preliminary data.</text>
</comment>
<gene>
    <name evidence="2" type="ORF">QQF64_002920</name>
</gene>
<accession>A0ABR3MRK0</accession>
<reference evidence="2 3" key="1">
    <citation type="submission" date="2023-09" db="EMBL/GenBank/DDBJ databases">
        <authorList>
            <person name="Wang M."/>
        </authorList>
    </citation>
    <scope>NUCLEOTIDE SEQUENCE [LARGE SCALE GENOMIC DNA]</scope>
    <source>
        <strain evidence="2">GT-2023</strain>
        <tissue evidence="2">Liver</tissue>
    </source>
</reference>
<dbReference type="EMBL" id="JAYMGO010000010">
    <property type="protein sequence ID" value="KAL1267245.1"/>
    <property type="molecule type" value="Genomic_DNA"/>
</dbReference>
<organism evidence="2 3">
    <name type="scientific">Cirrhinus molitorella</name>
    <name type="common">mud carp</name>
    <dbReference type="NCBI Taxonomy" id="172907"/>
    <lineage>
        <taxon>Eukaryota</taxon>
        <taxon>Metazoa</taxon>
        <taxon>Chordata</taxon>
        <taxon>Craniata</taxon>
        <taxon>Vertebrata</taxon>
        <taxon>Euteleostomi</taxon>
        <taxon>Actinopterygii</taxon>
        <taxon>Neopterygii</taxon>
        <taxon>Teleostei</taxon>
        <taxon>Ostariophysi</taxon>
        <taxon>Cypriniformes</taxon>
        <taxon>Cyprinidae</taxon>
        <taxon>Labeoninae</taxon>
        <taxon>Labeonini</taxon>
        <taxon>Cirrhinus</taxon>
    </lineage>
</organism>
<feature type="region of interest" description="Disordered" evidence="1">
    <location>
        <begin position="62"/>
        <end position="99"/>
    </location>
</feature>
<evidence type="ECO:0000313" key="2">
    <source>
        <dbReference type="EMBL" id="KAL1267245.1"/>
    </source>
</evidence>
<evidence type="ECO:0000256" key="1">
    <source>
        <dbReference type="SAM" id="MobiDB-lite"/>
    </source>
</evidence>
<sequence>MRRRVAESPILDAIAYEILSLCFSFSSFPLNQAASVSRRRFSVDFALTGRWTRTPRAARLVPEQLDSRRSSRPLSLATEAIRRRPGGRRASPSRSLPAPLSLRPRVRACDRAVWRLRADARFFRVPVVTAYGGSP</sequence>
<feature type="compositionally biased region" description="Low complexity" evidence="1">
    <location>
        <begin position="88"/>
        <end position="99"/>
    </location>
</feature>